<sequence length="115" mass="13382">MQSFHCSQVRYVALQTRFTAPQLQNILLFFHNHTRPPASSFTEGFTIIAPIFNRALNNNRQVIEKVQDMPIIFLELRMIREKGLHAQCQALYAVDHTSGCPDRREFHKLKNWADG</sequence>
<organism evidence="1 2">
    <name type="scientific">Stereocaulon virgatum</name>
    <dbReference type="NCBI Taxonomy" id="373712"/>
    <lineage>
        <taxon>Eukaryota</taxon>
        <taxon>Fungi</taxon>
        <taxon>Dikarya</taxon>
        <taxon>Ascomycota</taxon>
        <taxon>Pezizomycotina</taxon>
        <taxon>Lecanoromycetes</taxon>
        <taxon>OSLEUM clade</taxon>
        <taxon>Lecanoromycetidae</taxon>
        <taxon>Lecanorales</taxon>
        <taxon>Lecanorineae</taxon>
        <taxon>Stereocaulaceae</taxon>
        <taxon>Stereocaulon</taxon>
    </lineage>
</organism>
<dbReference type="EMBL" id="JBEFKJ010000050">
    <property type="protein sequence ID" value="KAL2036797.1"/>
    <property type="molecule type" value="Genomic_DNA"/>
</dbReference>
<protein>
    <submittedName>
        <fullName evidence="1">Uncharacterized protein</fullName>
    </submittedName>
</protein>
<dbReference type="Proteomes" id="UP001590950">
    <property type="component" value="Unassembled WGS sequence"/>
</dbReference>
<name>A0ABR3ZXK3_9LECA</name>
<comment type="caution">
    <text evidence="1">The sequence shown here is derived from an EMBL/GenBank/DDBJ whole genome shotgun (WGS) entry which is preliminary data.</text>
</comment>
<reference evidence="1 2" key="1">
    <citation type="submission" date="2024-09" db="EMBL/GenBank/DDBJ databases">
        <title>Rethinking Asexuality: The Enigmatic Case of Functional Sexual Genes in Lepraria (Stereocaulaceae).</title>
        <authorList>
            <person name="Doellman M."/>
            <person name="Sun Y."/>
            <person name="Barcenas-Pena A."/>
            <person name="Lumbsch H.T."/>
            <person name="Grewe F."/>
        </authorList>
    </citation>
    <scope>NUCLEOTIDE SEQUENCE [LARGE SCALE GENOMIC DNA]</scope>
    <source>
        <strain evidence="1 2">Mercado 3170</strain>
    </source>
</reference>
<gene>
    <name evidence="1" type="ORF">N7G274_010455</name>
</gene>
<evidence type="ECO:0000313" key="1">
    <source>
        <dbReference type="EMBL" id="KAL2036797.1"/>
    </source>
</evidence>
<proteinExistence type="predicted"/>
<evidence type="ECO:0000313" key="2">
    <source>
        <dbReference type="Proteomes" id="UP001590950"/>
    </source>
</evidence>
<accession>A0ABR3ZXK3</accession>
<keyword evidence="2" id="KW-1185">Reference proteome</keyword>